<dbReference type="Pfam" id="PF08281">
    <property type="entry name" value="Sigma70_r4_2"/>
    <property type="match status" value="1"/>
</dbReference>
<dbReference type="PANTHER" id="PTHR43133">
    <property type="entry name" value="RNA POLYMERASE ECF-TYPE SIGMA FACTO"/>
    <property type="match status" value="1"/>
</dbReference>
<evidence type="ECO:0000313" key="8">
    <source>
        <dbReference type="Proteomes" id="UP001161094"/>
    </source>
</evidence>
<dbReference type="GO" id="GO:0006352">
    <property type="term" value="P:DNA-templated transcription initiation"/>
    <property type="evidence" value="ECO:0007669"/>
    <property type="project" value="InterPro"/>
</dbReference>
<proteinExistence type="inferred from homology"/>
<gene>
    <name evidence="7" type="ORF">N5D93_14580</name>
</gene>
<dbReference type="AlphaFoldDB" id="A0AA42LPB5"/>
<accession>A0AA42LPB5</accession>
<evidence type="ECO:0000259" key="6">
    <source>
        <dbReference type="Pfam" id="PF08281"/>
    </source>
</evidence>
<dbReference type="GO" id="GO:0016987">
    <property type="term" value="F:sigma factor activity"/>
    <property type="evidence" value="ECO:0007669"/>
    <property type="project" value="UniProtKB-KW"/>
</dbReference>
<keyword evidence="2" id="KW-0805">Transcription regulation</keyword>
<evidence type="ECO:0000256" key="1">
    <source>
        <dbReference type="ARBA" id="ARBA00010641"/>
    </source>
</evidence>
<keyword evidence="3" id="KW-0731">Sigma factor</keyword>
<protein>
    <submittedName>
        <fullName evidence="7">Sigma-70 family RNA polymerase sigma factor</fullName>
    </submittedName>
</protein>
<evidence type="ECO:0000256" key="2">
    <source>
        <dbReference type="ARBA" id="ARBA00023015"/>
    </source>
</evidence>
<comment type="caution">
    <text evidence="7">The sequence shown here is derived from an EMBL/GenBank/DDBJ whole genome shotgun (WGS) entry which is preliminary data.</text>
</comment>
<evidence type="ECO:0000256" key="4">
    <source>
        <dbReference type="ARBA" id="ARBA00023163"/>
    </source>
</evidence>
<evidence type="ECO:0000259" key="5">
    <source>
        <dbReference type="Pfam" id="PF04542"/>
    </source>
</evidence>
<dbReference type="GO" id="GO:0003677">
    <property type="term" value="F:DNA binding"/>
    <property type="evidence" value="ECO:0007669"/>
    <property type="project" value="InterPro"/>
</dbReference>
<dbReference type="Pfam" id="PF04542">
    <property type="entry name" value="Sigma70_r2"/>
    <property type="match status" value="1"/>
</dbReference>
<reference evidence="7" key="1">
    <citation type="submission" date="2022-09" db="EMBL/GenBank/DDBJ databases">
        <title>Intensive care unit water sources are persistently colonized with multi-drug resistant bacteria and are the site of extensive horizontal gene transfer of antibiotic resistance genes.</title>
        <authorList>
            <person name="Diorio-Toth L."/>
        </authorList>
    </citation>
    <scope>NUCLEOTIDE SEQUENCE</scope>
    <source>
        <strain evidence="7">GD03843</strain>
    </source>
</reference>
<evidence type="ECO:0000256" key="3">
    <source>
        <dbReference type="ARBA" id="ARBA00023082"/>
    </source>
</evidence>
<evidence type="ECO:0000313" key="7">
    <source>
        <dbReference type="EMBL" id="MDH0737038.1"/>
    </source>
</evidence>
<keyword evidence="4" id="KW-0804">Transcription</keyword>
<dbReference type="InterPro" id="IPR013249">
    <property type="entry name" value="RNA_pol_sigma70_r4_t2"/>
</dbReference>
<comment type="similarity">
    <text evidence="1">Belongs to the sigma-70 factor family. ECF subfamily.</text>
</comment>
<name>A0AA42LPB5_9BURK</name>
<feature type="domain" description="RNA polymerase sigma-70 region 2" evidence="5">
    <location>
        <begin position="16"/>
        <end position="80"/>
    </location>
</feature>
<dbReference type="SUPFAM" id="SSF88659">
    <property type="entry name" value="Sigma3 and sigma4 domains of RNA polymerase sigma factors"/>
    <property type="match status" value="1"/>
</dbReference>
<feature type="domain" description="RNA polymerase sigma factor 70 region 4 type 2" evidence="6">
    <location>
        <begin position="117"/>
        <end position="164"/>
    </location>
</feature>
<dbReference type="NCBIfam" id="TIGR02937">
    <property type="entry name" value="sigma70-ECF"/>
    <property type="match status" value="1"/>
</dbReference>
<dbReference type="PANTHER" id="PTHR43133:SF63">
    <property type="entry name" value="RNA POLYMERASE SIGMA FACTOR FECI-RELATED"/>
    <property type="match status" value="1"/>
</dbReference>
<dbReference type="Gene3D" id="1.10.10.10">
    <property type="entry name" value="Winged helix-like DNA-binding domain superfamily/Winged helix DNA-binding domain"/>
    <property type="match status" value="1"/>
</dbReference>
<dbReference type="SUPFAM" id="SSF88946">
    <property type="entry name" value="Sigma2 domain of RNA polymerase sigma factors"/>
    <property type="match status" value="1"/>
</dbReference>
<dbReference type="EMBL" id="JAOCDZ010000009">
    <property type="protein sequence ID" value="MDH0737038.1"/>
    <property type="molecule type" value="Genomic_DNA"/>
</dbReference>
<dbReference type="InterPro" id="IPR013325">
    <property type="entry name" value="RNA_pol_sigma_r2"/>
</dbReference>
<sequence>MSSSSDVMKGQAVEDLYRVHHRWLVTLLRRKTGNVDQAADLAHDTFERVLRDDIRAIIAAPRACLTNIARTLTIGHFRRAAVEAAYCEVLARQPVDVAPSPEEQALVVEAVTAVCAVLDGLSVHVHRVFMLAQVQGLSQPEIARELGISTNAVQKALSKALQHCYLAIYG</sequence>
<dbReference type="InterPro" id="IPR039425">
    <property type="entry name" value="RNA_pol_sigma-70-like"/>
</dbReference>
<dbReference type="Gene3D" id="1.10.1740.10">
    <property type="match status" value="1"/>
</dbReference>
<dbReference type="RefSeq" id="WP_240669354.1">
    <property type="nucleotide sequence ID" value="NZ_CBFGSQ010000045.1"/>
</dbReference>
<organism evidence="7 8">
    <name type="scientific">Achromobacter spanius</name>
    <dbReference type="NCBI Taxonomy" id="217203"/>
    <lineage>
        <taxon>Bacteria</taxon>
        <taxon>Pseudomonadati</taxon>
        <taxon>Pseudomonadota</taxon>
        <taxon>Betaproteobacteria</taxon>
        <taxon>Burkholderiales</taxon>
        <taxon>Alcaligenaceae</taxon>
        <taxon>Achromobacter</taxon>
    </lineage>
</organism>
<dbReference type="InterPro" id="IPR007627">
    <property type="entry name" value="RNA_pol_sigma70_r2"/>
</dbReference>
<dbReference type="InterPro" id="IPR036388">
    <property type="entry name" value="WH-like_DNA-bd_sf"/>
</dbReference>
<dbReference type="InterPro" id="IPR013324">
    <property type="entry name" value="RNA_pol_sigma_r3/r4-like"/>
</dbReference>
<dbReference type="InterPro" id="IPR014284">
    <property type="entry name" value="RNA_pol_sigma-70_dom"/>
</dbReference>
<dbReference type="Proteomes" id="UP001161094">
    <property type="component" value="Unassembled WGS sequence"/>
</dbReference>